<evidence type="ECO:0000313" key="3">
    <source>
        <dbReference type="Proteomes" id="UP001232750"/>
    </source>
</evidence>
<reference evidence="2 3" key="1">
    <citation type="submission" date="2023-05" db="EMBL/GenBank/DDBJ databases">
        <title>Gordonibacter KGMB12511T sp. nov., isolated from faeces of healthy Korean.</title>
        <authorList>
            <person name="Kim H.S."/>
            <person name="Kim J.-S."/>
            <person name="Suh M.K."/>
            <person name="Eom M.K."/>
            <person name="Do H.E."/>
            <person name="Lee J.-S."/>
        </authorList>
    </citation>
    <scope>NUCLEOTIDE SEQUENCE [LARGE SCALE GENOMIC DNA]</scope>
    <source>
        <strain evidence="2 3">KGMB12511</strain>
    </source>
</reference>
<gene>
    <name evidence="2" type="ORF">QNJ86_01110</name>
</gene>
<sequence>METTTTKTKTKVSTKAAITGRTAGRMTGRDYVLVALFGVLLFAVFMACSMVFSANANMAWFTHTVGAVPGGIVWTYVLARVPKRGAVAVMSVLVGALGLLMGMFWTGPVGIVVGGLVAELVLGAPTQRTATKRIVAFAAFVLCFWAGQISLIFIAGQTYVDMCVAMGLSAEYGQQLVDFVYGPLCLVAACTTVIGSVAGGLLGEKLFKKHFARMGA</sequence>
<keyword evidence="3" id="KW-1185">Reference proteome</keyword>
<keyword evidence="1" id="KW-1133">Transmembrane helix</keyword>
<keyword evidence="1" id="KW-0472">Membrane</keyword>
<feature type="transmembrane region" description="Helical" evidence="1">
    <location>
        <begin position="58"/>
        <end position="79"/>
    </location>
</feature>
<name>A0ABT7DIN5_9ACTN</name>
<evidence type="ECO:0000313" key="2">
    <source>
        <dbReference type="EMBL" id="MDJ1649391.1"/>
    </source>
</evidence>
<dbReference type="Pfam" id="PF09605">
    <property type="entry name" value="Trep_Strep"/>
    <property type="match status" value="1"/>
</dbReference>
<dbReference type="Proteomes" id="UP001232750">
    <property type="component" value="Unassembled WGS sequence"/>
</dbReference>
<organism evidence="2 3">
    <name type="scientific">Gordonibacter faecis</name>
    <dbReference type="NCBI Taxonomy" id="3047475"/>
    <lineage>
        <taxon>Bacteria</taxon>
        <taxon>Bacillati</taxon>
        <taxon>Actinomycetota</taxon>
        <taxon>Coriobacteriia</taxon>
        <taxon>Eggerthellales</taxon>
        <taxon>Eggerthellaceae</taxon>
        <taxon>Gordonibacter</taxon>
    </lineage>
</organism>
<protein>
    <submittedName>
        <fullName evidence="2">MptD family putative ECF transporter S component</fullName>
    </submittedName>
</protein>
<keyword evidence="1" id="KW-0812">Transmembrane</keyword>
<comment type="caution">
    <text evidence="2">The sequence shown here is derived from an EMBL/GenBank/DDBJ whole genome shotgun (WGS) entry which is preliminary data.</text>
</comment>
<dbReference type="EMBL" id="JASJEU010000003">
    <property type="protein sequence ID" value="MDJ1649391.1"/>
    <property type="molecule type" value="Genomic_DNA"/>
</dbReference>
<feature type="transmembrane region" description="Helical" evidence="1">
    <location>
        <begin position="111"/>
        <end position="127"/>
    </location>
</feature>
<feature type="transmembrane region" description="Helical" evidence="1">
    <location>
        <begin position="86"/>
        <end position="105"/>
    </location>
</feature>
<dbReference type="InterPro" id="IPR011733">
    <property type="entry name" value="CHP02185_IM"/>
</dbReference>
<proteinExistence type="predicted"/>
<feature type="transmembrane region" description="Helical" evidence="1">
    <location>
        <begin position="31"/>
        <end position="52"/>
    </location>
</feature>
<feature type="transmembrane region" description="Helical" evidence="1">
    <location>
        <begin position="134"/>
        <end position="160"/>
    </location>
</feature>
<feature type="transmembrane region" description="Helical" evidence="1">
    <location>
        <begin position="180"/>
        <end position="203"/>
    </location>
</feature>
<dbReference type="NCBIfam" id="TIGR02185">
    <property type="entry name" value="Trep_Strep"/>
    <property type="match status" value="1"/>
</dbReference>
<accession>A0ABT7DIN5</accession>
<evidence type="ECO:0000256" key="1">
    <source>
        <dbReference type="SAM" id="Phobius"/>
    </source>
</evidence>
<dbReference type="RefSeq" id="WP_283830720.1">
    <property type="nucleotide sequence ID" value="NZ_JASJEU010000003.1"/>
</dbReference>